<feature type="repeat" description="ANK" evidence="3">
    <location>
        <begin position="682"/>
        <end position="714"/>
    </location>
</feature>
<dbReference type="SMART" id="SM00248">
    <property type="entry name" value="ANK"/>
    <property type="match status" value="12"/>
</dbReference>
<dbReference type="EMBL" id="JAATWM020000084">
    <property type="protein sequence ID" value="KAF9869242.1"/>
    <property type="molecule type" value="Genomic_DNA"/>
</dbReference>
<feature type="domain" description="Nephrocystin 3-like N-terminal" evidence="6">
    <location>
        <begin position="216"/>
        <end position="353"/>
    </location>
</feature>
<dbReference type="AlphaFoldDB" id="A0A9P6HTA6"/>
<feature type="repeat" description="ANK" evidence="3">
    <location>
        <begin position="784"/>
        <end position="816"/>
    </location>
</feature>
<evidence type="ECO:0000259" key="5">
    <source>
        <dbReference type="Pfam" id="PF22939"/>
    </source>
</evidence>
<dbReference type="Pfam" id="PF17107">
    <property type="entry name" value="SesA"/>
    <property type="match status" value="1"/>
</dbReference>
<sequence>MDPLSITASTLAVIQSLIAAFEAIRHIKGLPKAFNNVGESLPLVKETLELAQEVLCEENPDDAVKRETAKTLQDCQKKAKVINSIFKNIEEGRKKEKDAKDWSFFSRFYREKVLPMGKAHKVEKLMEQVLAKLKILGINQIFRARADFQSQVEKLSSAIRALSEVEPSLEDSEFDAAATNYTMNVSDYGRGLMATGENANVTMGDRFEAAGSMNFAGMGKTVLMSIVINKLLGMSSVNNNIACVYVYFDYRLQNEQNLTNVLSNLLLQLLQSRNGTSSKVQEFHGAWNRKRSHLGAKEYLEMLKAELKAFKTVYLVVDALDECQDDGEPHTLNSFLQACQTFPETVRMLFTSRLFPRLEQLIQLDCKKSISVDEADIRSYLDTFLECDPQFQGVVESGKAKTKSFWDKVSDTIVEKSQGMFLLTYMHMESLSSTHNLHGFNHELANLMTTPDDVYEAALYRISQQNTRRRNLAFNALAWLVYARRPLAVDELAHAVAIQDARQGHLLDSSEIHGTEEAVTTACAGIVIVVPIDARTKVFRLAHGTAEAYLRECQLPFIQTGHSAIAETCLRCLTQMPPRAQGSGKSDSTTYPIVRYAASHWGHHLSAASTEGVKGDLYRLAWIYASNQPLLNYMMQFVADPILHRESNVSGVHIAAYFGLEKLIRRVTTMNLNIDLNAQTKRLETPLHWAVTHKKGSFINMLIEKNADLNIVNIDKRTALHKAVMANDKDTIGRLLDVDSRLRSLEIQDSKGFTCLRWAAKYWQSDVVEMLLKAEANIDACDKDGYTALRWAASEGNKKLIKMLVRRHASIKTPSKDEWTLLLWAAAEGHEDIIRFLAKRQVNLNETDEEGFTALRRAVDYSRSMPAWLLIQAGADVNKPDNKGWHPLHAAVENCCRSSGVNKKSSLNILWLLLQNQAEVNAPTKHYERTPLHMASSGGSASAVWVLLENGADLKRVDTSKRTALHGAVEYKHMEVIQTLLKKDSRIVHAADFDKRRPLHDAASQGSLAIVEILLDHGADIDAQSKGGITALHLAVKQQEKQVVDYLLERGADIHIRDSRQQTALALATSLGDEAIAGAIHQILEIDRGMAFENQGFKYS</sequence>
<reference evidence="7" key="1">
    <citation type="submission" date="2020-03" db="EMBL/GenBank/DDBJ databases">
        <authorList>
            <person name="He L."/>
        </authorList>
    </citation>
    <scope>NUCLEOTIDE SEQUENCE</scope>
    <source>
        <strain evidence="7">CkLH20</strain>
    </source>
</reference>
<dbReference type="InterPro" id="IPR054471">
    <property type="entry name" value="GPIID_WHD"/>
</dbReference>
<feature type="repeat" description="ANK" evidence="3">
    <location>
        <begin position="817"/>
        <end position="849"/>
    </location>
</feature>
<keyword evidence="1" id="KW-0677">Repeat</keyword>
<dbReference type="PRINTS" id="PR01415">
    <property type="entry name" value="ANKYRIN"/>
</dbReference>
<proteinExistence type="predicted"/>
<dbReference type="Gene3D" id="1.25.40.20">
    <property type="entry name" value="Ankyrin repeat-containing domain"/>
    <property type="match status" value="2"/>
</dbReference>
<evidence type="ECO:0000259" key="4">
    <source>
        <dbReference type="Pfam" id="PF17107"/>
    </source>
</evidence>
<evidence type="ECO:0000256" key="1">
    <source>
        <dbReference type="ARBA" id="ARBA00022737"/>
    </source>
</evidence>
<dbReference type="SUPFAM" id="SSF48403">
    <property type="entry name" value="Ankyrin repeat"/>
    <property type="match status" value="2"/>
</dbReference>
<dbReference type="Gene3D" id="3.40.50.300">
    <property type="entry name" value="P-loop containing nucleotide triphosphate hydrolases"/>
    <property type="match status" value="1"/>
</dbReference>
<evidence type="ECO:0000259" key="6">
    <source>
        <dbReference type="Pfam" id="PF24883"/>
    </source>
</evidence>
<dbReference type="OrthoDB" id="4823281at2759"/>
<feature type="domain" description="GPI inositol-deacylase winged helix" evidence="5">
    <location>
        <begin position="464"/>
        <end position="551"/>
    </location>
</feature>
<dbReference type="PANTHER" id="PTHR24166:SF48">
    <property type="entry name" value="PROTEIN VAPYRIN"/>
    <property type="match status" value="1"/>
</dbReference>
<dbReference type="Pfam" id="PF22939">
    <property type="entry name" value="WHD_GPIID"/>
    <property type="match status" value="1"/>
</dbReference>
<feature type="repeat" description="ANK" evidence="3">
    <location>
        <begin position="994"/>
        <end position="1026"/>
    </location>
</feature>
<dbReference type="PROSITE" id="PS50088">
    <property type="entry name" value="ANK_REPEAT"/>
    <property type="match status" value="8"/>
</dbReference>
<dbReference type="PROSITE" id="PS50297">
    <property type="entry name" value="ANK_REP_REGION"/>
    <property type="match status" value="5"/>
</dbReference>
<dbReference type="InterPro" id="IPR031352">
    <property type="entry name" value="SesA"/>
</dbReference>
<evidence type="ECO:0000313" key="7">
    <source>
        <dbReference type="EMBL" id="KAF9869242.1"/>
    </source>
</evidence>
<dbReference type="Pfam" id="PF24883">
    <property type="entry name" value="NPHP3_N"/>
    <property type="match status" value="1"/>
</dbReference>
<evidence type="ECO:0000256" key="3">
    <source>
        <dbReference type="PROSITE-ProRule" id="PRU00023"/>
    </source>
</evidence>
<keyword evidence="8" id="KW-1185">Reference proteome</keyword>
<dbReference type="GeneID" id="62169071"/>
<dbReference type="InterPro" id="IPR050889">
    <property type="entry name" value="Dendritic_Spine_Reg/Scaffold"/>
</dbReference>
<dbReference type="InterPro" id="IPR002110">
    <property type="entry name" value="Ankyrin_rpt"/>
</dbReference>
<keyword evidence="2 3" id="KW-0040">ANK repeat</keyword>
<comment type="caution">
    <text evidence="7">The sequence shown here is derived from an EMBL/GenBank/DDBJ whole genome shotgun (WGS) entry which is preliminary data.</text>
</comment>
<dbReference type="RefSeq" id="XP_038738703.1">
    <property type="nucleotide sequence ID" value="XM_038895997.1"/>
</dbReference>
<dbReference type="Pfam" id="PF12796">
    <property type="entry name" value="Ank_2"/>
    <property type="match status" value="4"/>
</dbReference>
<name>A0A9P6HTA6_9PEZI</name>
<protein>
    <recommendedName>
        <fullName evidence="9">Ankyrin repeat protein</fullName>
    </recommendedName>
</protein>
<feature type="repeat" description="ANK" evidence="3">
    <location>
        <begin position="850"/>
        <end position="882"/>
    </location>
</feature>
<evidence type="ECO:0008006" key="9">
    <source>
        <dbReference type="Google" id="ProtNLM"/>
    </source>
</evidence>
<dbReference type="Proteomes" id="UP000781932">
    <property type="component" value="Unassembled WGS sequence"/>
</dbReference>
<evidence type="ECO:0000313" key="8">
    <source>
        <dbReference type="Proteomes" id="UP000781932"/>
    </source>
</evidence>
<reference evidence="7" key="2">
    <citation type="submission" date="2020-11" db="EMBL/GenBank/DDBJ databases">
        <title>Whole genome sequencing of Colletotrichum sp.</title>
        <authorList>
            <person name="Li H."/>
        </authorList>
    </citation>
    <scope>NUCLEOTIDE SEQUENCE</scope>
    <source>
        <strain evidence="7">CkLH20</strain>
    </source>
</reference>
<feature type="domain" description="NACHT-NTPase and P-loop NTPases N-terminal" evidence="4">
    <location>
        <begin position="8"/>
        <end position="136"/>
    </location>
</feature>
<dbReference type="InterPro" id="IPR036770">
    <property type="entry name" value="Ankyrin_rpt-contain_sf"/>
</dbReference>
<dbReference type="InterPro" id="IPR056884">
    <property type="entry name" value="NPHP3-like_N"/>
</dbReference>
<dbReference type="SUPFAM" id="SSF52540">
    <property type="entry name" value="P-loop containing nucleoside triphosphate hydrolases"/>
    <property type="match status" value="1"/>
</dbReference>
<gene>
    <name evidence="7" type="ORF">CkaCkLH20_13287</name>
</gene>
<accession>A0A9P6HTA6</accession>
<evidence type="ECO:0000256" key="2">
    <source>
        <dbReference type="ARBA" id="ARBA00023043"/>
    </source>
</evidence>
<dbReference type="PANTHER" id="PTHR24166">
    <property type="entry name" value="ROLLING PEBBLES, ISOFORM B"/>
    <property type="match status" value="1"/>
</dbReference>
<feature type="repeat" description="ANK" evidence="3">
    <location>
        <begin position="1027"/>
        <end position="1059"/>
    </location>
</feature>
<feature type="repeat" description="ANK" evidence="3">
    <location>
        <begin position="751"/>
        <end position="783"/>
    </location>
</feature>
<dbReference type="InterPro" id="IPR027417">
    <property type="entry name" value="P-loop_NTPase"/>
</dbReference>
<organism evidence="7 8">
    <name type="scientific">Colletotrichum karsti</name>
    <dbReference type="NCBI Taxonomy" id="1095194"/>
    <lineage>
        <taxon>Eukaryota</taxon>
        <taxon>Fungi</taxon>
        <taxon>Dikarya</taxon>
        <taxon>Ascomycota</taxon>
        <taxon>Pezizomycotina</taxon>
        <taxon>Sordariomycetes</taxon>
        <taxon>Hypocreomycetidae</taxon>
        <taxon>Glomerellales</taxon>
        <taxon>Glomerellaceae</taxon>
        <taxon>Colletotrichum</taxon>
        <taxon>Colletotrichum boninense species complex</taxon>
    </lineage>
</organism>
<feature type="repeat" description="ANK" evidence="3">
    <location>
        <begin position="927"/>
        <end position="959"/>
    </location>
</feature>